<organism evidence="1 2">
    <name type="scientific">Bugula neritina</name>
    <name type="common">Brown bryozoan</name>
    <name type="synonym">Sertularia neritina</name>
    <dbReference type="NCBI Taxonomy" id="10212"/>
    <lineage>
        <taxon>Eukaryota</taxon>
        <taxon>Metazoa</taxon>
        <taxon>Spiralia</taxon>
        <taxon>Lophotrochozoa</taxon>
        <taxon>Bryozoa</taxon>
        <taxon>Gymnolaemata</taxon>
        <taxon>Cheilostomatida</taxon>
        <taxon>Flustrina</taxon>
        <taxon>Buguloidea</taxon>
        <taxon>Bugulidae</taxon>
        <taxon>Bugula</taxon>
    </lineage>
</organism>
<dbReference type="AlphaFoldDB" id="A0A7J7JB48"/>
<reference evidence="1" key="1">
    <citation type="submission" date="2020-06" db="EMBL/GenBank/DDBJ databases">
        <title>Draft genome of Bugula neritina, a colonial animal packing powerful symbionts and potential medicines.</title>
        <authorList>
            <person name="Rayko M."/>
        </authorList>
    </citation>
    <scope>NUCLEOTIDE SEQUENCE [LARGE SCALE GENOMIC DNA]</scope>
    <source>
        <strain evidence="1">Kwan_BN1</strain>
    </source>
</reference>
<name>A0A7J7JB48_BUGNE</name>
<keyword evidence="2" id="KW-1185">Reference proteome</keyword>
<evidence type="ECO:0000313" key="2">
    <source>
        <dbReference type="Proteomes" id="UP000593567"/>
    </source>
</evidence>
<gene>
    <name evidence="1" type="ORF">EB796_018214</name>
</gene>
<dbReference type="Proteomes" id="UP000593567">
    <property type="component" value="Unassembled WGS sequence"/>
</dbReference>
<accession>A0A7J7JB48</accession>
<evidence type="ECO:0000313" key="1">
    <source>
        <dbReference type="EMBL" id="KAF6023482.1"/>
    </source>
</evidence>
<proteinExistence type="predicted"/>
<dbReference type="EMBL" id="VXIV02002708">
    <property type="protein sequence ID" value="KAF6023482.1"/>
    <property type="molecule type" value="Genomic_DNA"/>
</dbReference>
<comment type="caution">
    <text evidence="1">The sequence shown here is derived from an EMBL/GenBank/DDBJ whole genome shotgun (WGS) entry which is preliminary data.</text>
</comment>
<protein>
    <submittedName>
        <fullName evidence="1">Uncharacterized protein</fullName>
    </submittedName>
</protein>
<sequence length="100" mass="11474">MSLTRDPVYECKDDLLKVHWAADHFYSADTKEPSKPVLDNVKEKLNNSYIMKTLGFFVPFHQPPMIEAKQDTKGDYVQVFLHSSCTIRSQNYNAVTDTCA</sequence>